<dbReference type="GO" id="GO:0006508">
    <property type="term" value="P:proteolysis"/>
    <property type="evidence" value="ECO:0007669"/>
    <property type="project" value="UniProtKB-UniRule"/>
</dbReference>
<keyword evidence="5" id="KW-1185">Reference proteome</keyword>
<dbReference type="eggNOG" id="COG2317">
    <property type="taxonomic scope" value="Bacteria"/>
</dbReference>
<dbReference type="CDD" id="cd06460">
    <property type="entry name" value="M32_Taq"/>
    <property type="match status" value="1"/>
</dbReference>
<organism evidence="4 5">
    <name type="scientific">Planktothrix agardhii (strain NIVA-CYA 126/8)</name>
    <dbReference type="NCBI Taxonomy" id="388467"/>
    <lineage>
        <taxon>Bacteria</taxon>
        <taxon>Bacillati</taxon>
        <taxon>Cyanobacteriota</taxon>
        <taxon>Cyanophyceae</taxon>
        <taxon>Oscillatoriophycideae</taxon>
        <taxon>Oscillatoriales</taxon>
        <taxon>Microcoleaceae</taxon>
        <taxon>Planktothrix</taxon>
    </lineage>
</organism>
<proteinExistence type="inferred from homology"/>
<sequence>MSVSSSPNPKYTELLNRLTEINDIKSAISLLYWDQATYMPPGGAPARGRQMATLRRLAHEKFTDPVLGELLEDLRTEEANRLYPSLEASLIRVTCRDYQRAVRVPSKLMAQISQHQSACYDAWAKAREAQNFAIVQPYLKTTLELSQEYALCFPGYEHIADPLIDQQDQGMTVAKVRSLFEPLREQLVAIVEDISSCVPLNNSCLHQNFSPKEQIKFSLGVIRSLGYDLNRGRQDKTLHPFMTKFSIDDVRITTRVYEHHLEQALFSTIHEAGHALYEQGIALELEGTPLAGGASSGLHESQARLWENVIGRSRGFWEWFYPRLQGVFMRQLGQVTTNQFYQAINKVTPSLIRTDADEVTYNLHIMIRFDLELAMLEGKLAISDLPEAWNERYKKDLGVIPTTDIEGVLQDVHWYIGLIGGMFQSYTLGNLMAAQIYHTIISFDPEIPFEIERGNVKRLLEWLQQNIYQHGRKFTTSELMEQVTGSPLKIDPFIHYLHNKYEYLYNCKF</sequence>
<feature type="binding site" evidence="2">
    <location>
        <position position="274"/>
    </location>
    <ligand>
        <name>Zn(2+)</name>
        <dbReference type="ChEBI" id="CHEBI:29105"/>
        <note>catalytic</note>
    </ligand>
</feature>
<feature type="binding site" evidence="2">
    <location>
        <position position="300"/>
    </location>
    <ligand>
        <name>Zn(2+)</name>
        <dbReference type="ChEBI" id="CHEBI:29105"/>
        <note>catalytic</note>
    </ligand>
</feature>
<dbReference type="PATRIC" id="fig|388467.6.peg.2005"/>
<dbReference type="InterPro" id="IPR001333">
    <property type="entry name" value="Peptidase_M32_Taq"/>
</dbReference>
<evidence type="ECO:0000256" key="3">
    <source>
        <dbReference type="PIRSR" id="PIRSR006615-2"/>
    </source>
</evidence>
<feature type="active site" description="Proton donor/acceptor" evidence="3">
    <location>
        <position position="271"/>
    </location>
</feature>
<protein>
    <recommendedName>
        <fullName evidence="1">Metal-dependent carboxypeptidase</fullName>
        <ecNumber evidence="1">3.4.17.19</ecNumber>
    </recommendedName>
</protein>
<keyword evidence="1 4" id="KW-0378">Hydrolase</keyword>
<evidence type="ECO:0000256" key="1">
    <source>
        <dbReference type="PIRNR" id="PIRNR006615"/>
    </source>
</evidence>
<dbReference type="Proteomes" id="UP000027395">
    <property type="component" value="Chromosome"/>
</dbReference>
<dbReference type="PROSITE" id="PS52034">
    <property type="entry name" value="PEPTIDASE_M32"/>
    <property type="match status" value="1"/>
</dbReference>
<dbReference type="PRINTS" id="PR00998">
    <property type="entry name" value="CRBOXYPTASET"/>
</dbReference>
<dbReference type="Gene3D" id="1.10.1370.30">
    <property type="match status" value="1"/>
</dbReference>
<keyword evidence="2" id="KW-0862">Zinc</keyword>
<dbReference type="RefSeq" id="WP_042153998.1">
    <property type="nucleotide sequence ID" value="NZ_CM002803.1"/>
</dbReference>
<reference evidence="4 5" key="1">
    <citation type="journal article" date="2014" name="Appl. Environ. Microbiol.">
        <title>Elucidation of insertion elements encoded on plasmids and in vitro construction of shuttle vectors from the toxic cyanobacterium Planktothrix.</title>
        <authorList>
            <person name="Christiansen G."/>
            <person name="Goesmann A."/>
            <person name="Kurmayer R."/>
        </authorList>
    </citation>
    <scope>NUCLEOTIDE SEQUENCE [LARGE SCALE GENOMIC DNA]</scope>
    <source>
        <strain evidence="4 5">NIVA-CYA 126/8</strain>
    </source>
</reference>
<dbReference type="AlphaFoldDB" id="A0A073CFD3"/>
<evidence type="ECO:0000313" key="4">
    <source>
        <dbReference type="EMBL" id="KEI67024.1"/>
    </source>
</evidence>
<dbReference type="PANTHER" id="PTHR34217:SF1">
    <property type="entry name" value="CARBOXYPEPTIDASE 1"/>
    <property type="match status" value="1"/>
</dbReference>
<dbReference type="GO" id="GO:0046872">
    <property type="term" value="F:metal ion binding"/>
    <property type="evidence" value="ECO:0007669"/>
    <property type="project" value="UniProtKB-KW"/>
</dbReference>
<dbReference type="Pfam" id="PF02074">
    <property type="entry name" value="Peptidase_M32"/>
    <property type="match status" value="1"/>
</dbReference>
<feature type="binding site" evidence="2">
    <location>
        <position position="270"/>
    </location>
    <ligand>
        <name>Zn(2+)</name>
        <dbReference type="ChEBI" id="CHEBI:29105"/>
        <note>catalytic</note>
    </ligand>
</feature>
<comment type="catalytic activity">
    <reaction evidence="1">
        <text>Release of a C-terminal amino acid with broad specificity, except for -Pro.</text>
        <dbReference type="EC" id="3.4.17.19"/>
    </reaction>
</comment>
<dbReference type="PANTHER" id="PTHR34217">
    <property type="entry name" value="METAL-DEPENDENT CARBOXYPEPTIDASE"/>
    <property type="match status" value="1"/>
</dbReference>
<dbReference type="PIRSF" id="PIRSF006615">
    <property type="entry name" value="Zn_crbxpep_Taq"/>
    <property type="match status" value="1"/>
</dbReference>
<accession>A0A073CFD3</accession>
<comment type="similarity">
    <text evidence="1">Belongs to the peptidase M32 family.</text>
</comment>
<dbReference type="HOGENOM" id="CLU_032916_1_1_3"/>
<dbReference type="EMBL" id="CM002803">
    <property type="protein sequence ID" value="KEI67024.1"/>
    <property type="molecule type" value="Genomic_DNA"/>
</dbReference>
<evidence type="ECO:0000313" key="5">
    <source>
        <dbReference type="Proteomes" id="UP000027395"/>
    </source>
</evidence>
<dbReference type="SUPFAM" id="SSF55486">
    <property type="entry name" value="Metalloproteases ('zincins'), catalytic domain"/>
    <property type="match status" value="1"/>
</dbReference>
<comment type="function">
    <text evidence="1">Broad specificity carboxypetidase that releases amino acids sequentially from the C-terminus, including neutral, aromatic, polar and basic residues.</text>
</comment>
<gene>
    <name evidence="4" type="ORF">A19Y_2056</name>
</gene>
<keyword evidence="1" id="KW-0482">Metalloprotease</keyword>
<comment type="cofactor">
    <cofactor evidence="2">
        <name>Zn(2+)</name>
        <dbReference type="ChEBI" id="CHEBI:29105"/>
    </cofactor>
    <text evidence="2">Binds 1 zinc ion per subunit.</text>
</comment>
<evidence type="ECO:0000256" key="2">
    <source>
        <dbReference type="PIRSR" id="PIRSR006615-1"/>
    </source>
</evidence>
<keyword evidence="1 4" id="KW-0121">Carboxypeptidase</keyword>
<dbReference type="GO" id="GO:0004181">
    <property type="term" value="F:metallocarboxypeptidase activity"/>
    <property type="evidence" value="ECO:0007669"/>
    <property type="project" value="UniProtKB-UniRule"/>
</dbReference>
<name>A0A073CFD3_PLAA1</name>
<keyword evidence="1 2" id="KW-0479">Metal-binding</keyword>
<dbReference type="EC" id="3.4.17.19" evidence="1"/>
<keyword evidence="1" id="KW-0645">Protease</keyword>